<sequence length="689" mass="72564">MPDRSIRRRSPVALEHPIPTRADLSRDEWLARADALLEVARAHATPGAGRILFPGDEGGYGAAVDGLEGFARTFLLAGFRIAGARGEGVDELIDFSARGVATGVDPDAADRWVRMDEHAQAKVEAASIALVLDLTRPWIWDRLSELTQHRVIAWLAPAVGDDTYPQTNWVWFRLVVQTFLRSVGGPWSAGDVAADLARHDSFVRSGGWLADGPERAFDHYVGWALHVYPILWSRMSGAAELAGGRTPADIARLDDFLGDALDLVGGDGSPLLQGRSLIYRFAAAAPFWAGVIAGVPSHTLGRLRHAADRIVTHFADHGAPDAAGILTMGWHHEWRPLAQSYSGPGSPYWAVKGFLGILLPADHPVWTAPAEALPVESGDVLAAIETPGWIVSGTRADGIVRVVNHGTDKALAGARTADSPLYARIGYSTATAPLVDERGWLEPLEQSAALVDHAGRATSRTAMTLVSARVQDDADGRVGIGASVSDAHWVDPDPTAHRHGAGLAGTVSSAGTMRVVSIVRGSSEVRLVTVEELAAGVSADDLRLRIGGWPVASDAVRAGTDGSGAWAAANGRVSGIRALALDGRAADGVADVVARPDASPLGADVRIPVTEHPVRVGETVAVVLDLAGGAPQAAPTATLDRDGRTLAITWADGIRTVSTLTDSESPVPAARHHEVRSGTSHAIAKEQHA</sequence>
<evidence type="ECO:0000313" key="4">
    <source>
        <dbReference type="Proteomes" id="UP000327039"/>
    </source>
</evidence>
<dbReference type="OrthoDB" id="9813465at2"/>
<feature type="region of interest" description="Disordered" evidence="1">
    <location>
        <begin position="661"/>
        <end position="689"/>
    </location>
</feature>
<evidence type="ECO:0000259" key="2">
    <source>
        <dbReference type="Pfam" id="PF10022"/>
    </source>
</evidence>
<proteinExistence type="predicted"/>
<dbReference type="EMBL" id="VYRZ01000001">
    <property type="protein sequence ID" value="KAA9089648.1"/>
    <property type="molecule type" value="Genomic_DNA"/>
</dbReference>
<name>A0A5J5IUR5_9MICO</name>
<dbReference type="InterPro" id="IPR049349">
    <property type="entry name" value="DUF2264_N"/>
</dbReference>
<feature type="domain" description="DUF2264" evidence="2">
    <location>
        <begin position="25"/>
        <end position="372"/>
    </location>
</feature>
<dbReference type="Pfam" id="PF10022">
    <property type="entry name" value="DUF2264"/>
    <property type="match status" value="1"/>
</dbReference>
<dbReference type="Proteomes" id="UP000327039">
    <property type="component" value="Unassembled WGS sequence"/>
</dbReference>
<dbReference type="PANTHER" id="PTHR35339:SF4">
    <property type="entry name" value="LINALOOL DEHYDRATASE_ISOMERASE DOMAIN-CONTAINING PROTEIN"/>
    <property type="match status" value="1"/>
</dbReference>
<evidence type="ECO:0000313" key="3">
    <source>
        <dbReference type="EMBL" id="KAA9089648.1"/>
    </source>
</evidence>
<evidence type="ECO:0000256" key="1">
    <source>
        <dbReference type="SAM" id="MobiDB-lite"/>
    </source>
</evidence>
<accession>A0A5J5IUR5</accession>
<gene>
    <name evidence="3" type="ORF">F6B42_04035</name>
</gene>
<protein>
    <submittedName>
        <fullName evidence="3">DUF2264 domain-containing protein</fullName>
    </submittedName>
</protein>
<reference evidence="4" key="1">
    <citation type="submission" date="2019-09" db="EMBL/GenBank/DDBJ databases">
        <title>Mumia zhuanghuii sp. nov. isolated from the intestinal contents of plateau pika (Ochotona curzoniae) in the Qinghai-Tibet plateau of China.</title>
        <authorList>
            <person name="Tian Z."/>
        </authorList>
    </citation>
    <scope>NUCLEOTIDE SEQUENCE [LARGE SCALE GENOMIC DNA]</scope>
    <source>
        <strain evidence="4">DSM 25564</strain>
    </source>
</reference>
<dbReference type="PANTHER" id="PTHR35339">
    <property type="entry name" value="LINALOOL DEHYDRATASE_ISOMERASE DOMAIN-CONTAINING PROTEIN"/>
    <property type="match status" value="1"/>
</dbReference>
<dbReference type="InterPro" id="IPR016624">
    <property type="entry name" value="UCP014753"/>
</dbReference>
<comment type="caution">
    <text evidence="3">The sequence shown here is derived from an EMBL/GenBank/DDBJ whole genome shotgun (WGS) entry which is preliminary data.</text>
</comment>
<dbReference type="AlphaFoldDB" id="A0A5J5IUR5"/>
<organism evidence="3 4">
    <name type="scientific">Microbacterium radiodurans</name>
    <dbReference type="NCBI Taxonomy" id="661398"/>
    <lineage>
        <taxon>Bacteria</taxon>
        <taxon>Bacillati</taxon>
        <taxon>Actinomycetota</taxon>
        <taxon>Actinomycetes</taxon>
        <taxon>Micrococcales</taxon>
        <taxon>Microbacteriaceae</taxon>
        <taxon>Microbacterium</taxon>
    </lineage>
</organism>
<keyword evidence="4" id="KW-1185">Reference proteome</keyword>